<accession>A0A5D2L2M4</accession>
<proteinExistence type="predicted"/>
<sequence>MFPSSPFVVKIYTAPLVKDDFHLPLSKLTKSPESLMTSF</sequence>
<name>A0A5D2L2M4_GOSTO</name>
<organism evidence="1 2">
    <name type="scientific">Gossypium tomentosum</name>
    <name type="common">Hawaiian cotton</name>
    <name type="synonym">Gossypium sandvicense</name>
    <dbReference type="NCBI Taxonomy" id="34277"/>
    <lineage>
        <taxon>Eukaryota</taxon>
        <taxon>Viridiplantae</taxon>
        <taxon>Streptophyta</taxon>
        <taxon>Embryophyta</taxon>
        <taxon>Tracheophyta</taxon>
        <taxon>Spermatophyta</taxon>
        <taxon>Magnoliopsida</taxon>
        <taxon>eudicotyledons</taxon>
        <taxon>Gunneridae</taxon>
        <taxon>Pentapetalae</taxon>
        <taxon>rosids</taxon>
        <taxon>malvids</taxon>
        <taxon>Malvales</taxon>
        <taxon>Malvaceae</taxon>
        <taxon>Malvoideae</taxon>
        <taxon>Gossypium</taxon>
    </lineage>
</organism>
<evidence type="ECO:0000313" key="1">
    <source>
        <dbReference type="EMBL" id="TYH73262.1"/>
    </source>
</evidence>
<protein>
    <submittedName>
        <fullName evidence="1">Uncharacterized protein</fullName>
    </submittedName>
</protein>
<gene>
    <name evidence="1" type="ORF">ES332_D05G316700v1</name>
</gene>
<dbReference type="AlphaFoldDB" id="A0A5D2L2M4"/>
<keyword evidence="2" id="KW-1185">Reference proteome</keyword>
<dbReference type="Proteomes" id="UP000322667">
    <property type="component" value="Chromosome D05"/>
</dbReference>
<evidence type="ECO:0000313" key="2">
    <source>
        <dbReference type="Proteomes" id="UP000322667"/>
    </source>
</evidence>
<reference evidence="1 2" key="1">
    <citation type="submission" date="2019-07" db="EMBL/GenBank/DDBJ databases">
        <title>WGS assembly of Gossypium tomentosum.</title>
        <authorList>
            <person name="Chen Z.J."/>
            <person name="Sreedasyam A."/>
            <person name="Ando A."/>
            <person name="Song Q."/>
            <person name="De L."/>
            <person name="Hulse-Kemp A."/>
            <person name="Ding M."/>
            <person name="Ye W."/>
            <person name="Kirkbride R."/>
            <person name="Jenkins J."/>
            <person name="Plott C."/>
            <person name="Lovell J."/>
            <person name="Lin Y.-M."/>
            <person name="Vaughn R."/>
            <person name="Liu B."/>
            <person name="Li W."/>
            <person name="Simpson S."/>
            <person name="Scheffler B."/>
            <person name="Saski C."/>
            <person name="Grover C."/>
            <person name="Hu G."/>
            <person name="Conover J."/>
            <person name="Carlson J."/>
            <person name="Shu S."/>
            <person name="Boston L."/>
            <person name="Williams M."/>
            <person name="Peterson D."/>
            <person name="Mcgee K."/>
            <person name="Jones D."/>
            <person name="Wendel J."/>
            <person name="Stelly D."/>
            <person name="Grimwood J."/>
            <person name="Schmutz J."/>
        </authorList>
    </citation>
    <scope>NUCLEOTIDE SEQUENCE [LARGE SCALE GENOMIC DNA]</scope>
    <source>
        <strain evidence="1">7179.01</strain>
    </source>
</reference>
<dbReference type="EMBL" id="CM017627">
    <property type="protein sequence ID" value="TYH73262.1"/>
    <property type="molecule type" value="Genomic_DNA"/>
</dbReference>